<reference evidence="1 2" key="1">
    <citation type="submission" date="2019-06" db="EMBL/GenBank/DDBJ databases">
        <authorList>
            <person name="Rodrigo-Torres L."/>
            <person name="Arahal R. D."/>
            <person name="Lucena T."/>
        </authorList>
    </citation>
    <scope>NUCLEOTIDE SEQUENCE [LARGE SCALE GENOMIC DNA]</scope>
    <source>
        <strain evidence="1 2">INIA P508</strain>
    </source>
</reference>
<gene>
    <name evidence="1" type="ORF">LMUP508_02151</name>
</gene>
<proteinExistence type="predicted"/>
<evidence type="ECO:0000313" key="2">
    <source>
        <dbReference type="Proteomes" id="UP000365705"/>
    </source>
</evidence>
<name>A0A508Z481_LIMMU</name>
<organism evidence="1 2">
    <name type="scientific">Limosilactobacillus mucosae</name>
    <name type="common">Lactobacillus mucosae</name>
    <dbReference type="NCBI Taxonomy" id="97478"/>
    <lineage>
        <taxon>Bacteria</taxon>
        <taxon>Bacillati</taxon>
        <taxon>Bacillota</taxon>
        <taxon>Bacilli</taxon>
        <taxon>Lactobacillales</taxon>
        <taxon>Lactobacillaceae</taxon>
        <taxon>Limosilactobacillus</taxon>
    </lineage>
</organism>
<dbReference type="AlphaFoldDB" id="A0A508Z481"/>
<protein>
    <submittedName>
        <fullName evidence="1">Uncharacterized protein</fullName>
    </submittedName>
</protein>
<dbReference type="EMBL" id="CABFNH010000049">
    <property type="protein sequence ID" value="VTZ94289.1"/>
    <property type="molecule type" value="Genomic_DNA"/>
</dbReference>
<accession>A0A508Z481</accession>
<evidence type="ECO:0000313" key="1">
    <source>
        <dbReference type="EMBL" id="VTZ94289.1"/>
    </source>
</evidence>
<dbReference type="Proteomes" id="UP000365705">
    <property type="component" value="Unassembled WGS sequence"/>
</dbReference>
<sequence>MGHLAKPRDASFFRVFFNPYRYGVLTKKS</sequence>